<accession>A0ABN9TKE9</accession>
<dbReference type="Proteomes" id="UP001189429">
    <property type="component" value="Unassembled WGS sequence"/>
</dbReference>
<name>A0ABN9TKE9_9DINO</name>
<keyword evidence="1" id="KW-0472">Membrane</keyword>
<keyword evidence="3" id="KW-1185">Reference proteome</keyword>
<sequence>MEIAQGVQEGLASPLLMDSGAAHAEYRDEEDTSTASWDRVTMQPDGVAQLALETGRARNHGASDIARRHAAMPRPSVTMTVQEFNDAHADFTARLRDLENHGKVAAGIVVFFLCVFLILHTISFRHMWETDLQIGAEDRILGSTNDLIRGASDRFVSKDAFNSLRDQMDKLAERVAHMEDQFGNTRDKFVTKDSSYKMESILKDKISGLRLELSDVSVRLEEMSPKSEVQVLRQDLSVFKQAQAEQHEVLQHKLLQQEASVKALSSRVDGVATATNKALARAAAVDEATAGCACVKEKRHECPKRTQECTLWHWYNPDNFDPFCGGGREDAADGVCMRDSTNSNVWVSEMKGCCRSVE</sequence>
<reference evidence="2" key="1">
    <citation type="submission" date="2023-10" db="EMBL/GenBank/DDBJ databases">
        <authorList>
            <person name="Chen Y."/>
            <person name="Shah S."/>
            <person name="Dougan E. K."/>
            <person name="Thang M."/>
            <person name="Chan C."/>
        </authorList>
    </citation>
    <scope>NUCLEOTIDE SEQUENCE [LARGE SCALE GENOMIC DNA]</scope>
</reference>
<evidence type="ECO:0000256" key="1">
    <source>
        <dbReference type="SAM" id="Phobius"/>
    </source>
</evidence>
<protein>
    <submittedName>
        <fullName evidence="2">Uncharacterized protein</fullName>
    </submittedName>
</protein>
<dbReference type="EMBL" id="CAUYUJ010014791">
    <property type="protein sequence ID" value="CAK0846067.1"/>
    <property type="molecule type" value="Genomic_DNA"/>
</dbReference>
<keyword evidence="1" id="KW-1133">Transmembrane helix</keyword>
<organism evidence="2 3">
    <name type="scientific">Prorocentrum cordatum</name>
    <dbReference type="NCBI Taxonomy" id="2364126"/>
    <lineage>
        <taxon>Eukaryota</taxon>
        <taxon>Sar</taxon>
        <taxon>Alveolata</taxon>
        <taxon>Dinophyceae</taxon>
        <taxon>Prorocentrales</taxon>
        <taxon>Prorocentraceae</taxon>
        <taxon>Prorocentrum</taxon>
    </lineage>
</organism>
<keyword evidence="1" id="KW-0812">Transmembrane</keyword>
<evidence type="ECO:0000313" key="2">
    <source>
        <dbReference type="EMBL" id="CAK0846067.1"/>
    </source>
</evidence>
<comment type="caution">
    <text evidence="2">The sequence shown here is derived from an EMBL/GenBank/DDBJ whole genome shotgun (WGS) entry which is preliminary data.</text>
</comment>
<feature type="transmembrane region" description="Helical" evidence="1">
    <location>
        <begin position="104"/>
        <end position="124"/>
    </location>
</feature>
<gene>
    <name evidence="2" type="ORF">PCOR1329_LOCUS39671</name>
</gene>
<proteinExistence type="predicted"/>
<evidence type="ECO:0000313" key="3">
    <source>
        <dbReference type="Proteomes" id="UP001189429"/>
    </source>
</evidence>